<protein>
    <submittedName>
        <fullName evidence="9">DUF11 domain-containing protein</fullName>
    </submittedName>
</protein>
<accession>A0ABR8YDT7</accession>
<feature type="domain" description="Gram-positive cocci surface proteins LPxTG" evidence="8">
    <location>
        <begin position="2807"/>
        <end position="2843"/>
    </location>
</feature>
<dbReference type="Pfam" id="PF01345">
    <property type="entry name" value="DUF11"/>
    <property type="match status" value="12"/>
</dbReference>
<feature type="compositionally biased region" description="Pro residues" evidence="5">
    <location>
        <begin position="2745"/>
        <end position="2756"/>
    </location>
</feature>
<feature type="compositionally biased region" description="Polar residues" evidence="5">
    <location>
        <begin position="1964"/>
        <end position="1981"/>
    </location>
</feature>
<keyword evidence="2" id="KW-0964">Secreted</keyword>
<evidence type="ECO:0000256" key="5">
    <source>
        <dbReference type="SAM" id="MobiDB-lite"/>
    </source>
</evidence>
<comment type="caution">
    <text evidence="9">The sequence shown here is derived from an EMBL/GenBank/DDBJ whole genome shotgun (WGS) entry which is preliminary data.</text>
</comment>
<evidence type="ECO:0000256" key="7">
    <source>
        <dbReference type="SAM" id="SignalP"/>
    </source>
</evidence>
<evidence type="ECO:0000256" key="1">
    <source>
        <dbReference type="ARBA" id="ARBA00022512"/>
    </source>
</evidence>
<evidence type="ECO:0000313" key="10">
    <source>
        <dbReference type="Proteomes" id="UP000652763"/>
    </source>
</evidence>
<keyword evidence="4" id="KW-0572">Peptidoglycan-anchor</keyword>
<dbReference type="NCBIfam" id="TIGR01167">
    <property type="entry name" value="LPXTG_anchor"/>
    <property type="match status" value="1"/>
</dbReference>
<dbReference type="InterPro" id="IPR051172">
    <property type="entry name" value="Chlamydia_OmcB"/>
</dbReference>
<dbReference type="InterPro" id="IPR047589">
    <property type="entry name" value="DUF11_rpt"/>
</dbReference>
<dbReference type="Gene3D" id="2.60.40.10">
    <property type="entry name" value="Immunoglobulins"/>
    <property type="match status" value="1"/>
</dbReference>
<keyword evidence="1" id="KW-0134">Cell wall</keyword>
<evidence type="ECO:0000256" key="2">
    <source>
        <dbReference type="ARBA" id="ARBA00022525"/>
    </source>
</evidence>
<keyword evidence="6" id="KW-1133">Transmembrane helix</keyword>
<organism evidence="9 10">
    <name type="scientific">Arthrobacter pullicola</name>
    <dbReference type="NCBI Taxonomy" id="2762224"/>
    <lineage>
        <taxon>Bacteria</taxon>
        <taxon>Bacillati</taxon>
        <taxon>Actinomycetota</taxon>
        <taxon>Actinomycetes</taxon>
        <taxon>Micrococcales</taxon>
        <taxon>Micrococcaceae</taxon>
        <taxon>Arthrobacter</taxon>
    </lineage>
</organism>
<keyword evidence="6" id="KW-0812">Transmembrane</keyword>
<dbReference type="Gene3D" id="2.60.40.1170">
    <property type="entry name" value="Mu homology domain, subdomain B"/>
    <property type="match status" value="1"/>
</dbReference>
<feature type="compositionally biased region" description="Polar residues" evidence="5">
    <location>
        <begin position="1845"/>
        <end position="1855"/>
    </location>
</feature>
<evidence type="ECO:0000313" key="9">
    <source>
        <dbReference type="EMBL" id="MBD8042380.1"/>
    </source>
</evidence>
<dbReference type="InterPro" id="IPR013783">
    <property type="entry name" value="Ig-like_fold"/>
</dbReference>
<feature type="region of interest" description="Disordered" evidence="5">
    <location>
        <begin position="517"/>
        <end position="542"/>
    </location>
</feature>
<proteinExistence type="predicted"/>
<feature type="compositionally biased region" description="Low complexity" evidence="5">
    <location>
        <begin position="1827"/>
        <end position="1838"/>
    </location>
</feature>
<feature type="chain" id="PRO_5045165088" evidence="7">
    <location>
        <begin position="28"/>
        <end position="2843"/>
    </location>
</feature>
<feature type="region of interest" description="Disordered" evidence="5">
    <location>
        <begin position="1827"/>
        <end position="1855"/>
    </location>
</feature>
<evidence type="ECO:0000259" key="8">
    <source>
        <dbReference type="PROSITE" id="PS50847"/>
    </source>
</evidence>
<keyword evidence="10" id="KW-1185">Reference proteome</keyword>
<gene>
    <name evidence="9" type="ORF">H9638_00995</name>
</gene>
<dbReference type="InterPro" id="IPR001434">
    <property type="entry name" value="OmcB-like_DUF11"/>
</dbReference>
<dbReference type="EMBL" id="JACSQC010000001">
    <property type="protein sequence ID" value="MBD8042380.1"/>
    <property type="molecule type" value="Genomic_DNA"/>
</dbReference>
<name>A0ABR8YDT7_9MICC</name>
<keyword evidence="3 7" id="KW-0732">Signal</keyword>
<reference evidence="9 10" key="1">
    <citation type="submission" date="2020-08" db="EMBL/GenBank/DDBJ databases">
        <title>A Genomic Blueprint of the Chicken Gut Microbiome.</title>
        <authorList>
            <person name="Gilroy R."/>
            <person name="Ravi A."/>
            <person name="Getino M."/>
            <person name="Pursley I."/>
            <person name="Horton D.L."/>
            <person name="Alikhan N.-F."/>
            <person name="Baker D."/>
            <person name="Gharbi K."/>
            <person name="Hall N."/>
            <person name="Watson M."/>
            <person name="Adriaenssens E.M."/>
            <person name="Foster-Nyarko E."/>
            <person name="Jarju S."/>
            <person name="Secka A."/>
            <person name="Antonio M."/>
            <person name="Oren A."/>
            <person name="Chaudhuri R."/>
            <person name="La Ragione R.M."/>
            <person name="Hildebrand F."/>
            <person name="Pallen M.J."/>
        </authorList>
    </citation>
    <scope>NUCLEOTIDE SEQUENCE [LARGE SCALE GENOMIC DNA]</scope>
    <source>
        <strain evidence="9 10">Sa2BUA2</strain>
    </source>
</reference>
<feature type="compositionally biased region" description="Polar residues" evidence="5">
    <location>
        <begin position="1580"/>
        <end position="1592"/>
    </location>
</feature>
<dbReference type="Proteomes" id="UP000652763">
    <property type="component" value="Unassembled WGS sequence"/>
</dbReference>
<evidence type="ECO:0000256" key="3">
    <source>
        <dbReference type="ARBA" id="ARBA00022729"/>
    </source>
</evidence>
<dbReference type="NCBIfam" id="TIGR01451">
    <property type="entry name" value="B_ant_repeat"/>
    <property type="match status" value="15"/>
</dbReference>
<dbReference type="PANTHER" id="PTHR34819">
    <property type="entry name" value="LARGE CYSTEINE-RICH PERIPLASMIC PROTEIN OMCB"/>
    <property type="match status" value="1"/>
</dbReference>
<feature type="transmembrane region" description="Helical" evidence="6">
    <location>
        <begin position="2816"/>
        <end position="2834"/>
    </location>
</feature>
<dbReference type="InterPro" id="IPR019931">
    <property type="entry name" value="LPXTG_anchor"/>
</dbReference>
<dbReference type="InterPro" id="IPR026466">
    <property type="entry name" value="Fim_isopep_form_D2_dom"/>
</dbReference>
<dbReference type="NCBIfam" id="TIGR04226">
    <property type="entry name" value="RrgB_K2N_iso_D2"/>
    <property type="match status" value="3"/>
</dbReference>
<evidence type="ECO:0000256" key="4">
    <source>
        <dbReference type="ARBA" id="ARBA00023088"/>
    </source>
</evidence>
<dbReference type="PANTHER" id="PTHR34819:SF3">
    <property type="entry name" value="CELL SURFACE PROTEIN"/>
    <property type="match status" value="1"/>
</dbReference>
<sequence length="2843" mass="286831">MRRMLALLLSFSVLVTGLVVPALPAVAADTGLSLVKEAPETVLVNGSLPYTLTATNTTAGTAQYNVSFRDVLPAGVSYVPGSTAPAGNEPLVIADRPGTGQTTLIWRDAFDLQPGDSNGISFRVAVDAASHPVGNTFSNNADVYSNTNPRTVPAFNPAGAVRAGSFSAEASSGPVSTAVTALEVAKSEPSPESELLRGVHTQTTAYTVKVTNNTLAATDGVVVTDYLPANLEFLGCGAVDNGPVEFTGAPSLTGTPVVTPCLLPASVETVQDPAGYPAGIYTKVIWELGSMAAGQVTDIRYRAGVPLLENALFASAPAPDSLGQAANLDNNTGKATRQVDGGDEATNYVEAAGRYSGKVEADGSPEVMAKDRHTVTVHDLRILKSSGETEKFDAGEVVTYTLTLDASEYASSNGIVITDVLPDGLCPLGTYDKKPADCDIAGHEPSVPYTAVTHDPAAGTFTLRFDPGAEIAANGSFTLTYKALMRKDYSGGSLNNTPTSAGDSFENKVSQTAVTTPIPANPVDSGTANVTDPSSAGLSTDAESLTKRIGLDSASMTCSSADFRADPSGTDDVTFAKGDRVCFEIQVKFSSAVETRNAVVTDFLPSNLTYENGSATVSGFAPPVQFNADQGLLTWSLGSDVGGSRVVPAGSVFTVVFGAIVNSAPAQSGDKTGNLAKLRATNTAGQARSHRDEVNFLTEKTPVSIEKSASSAQVRQGDKVTYSLKVGNDSSRTVSNVRVWDVLPEEIRCTDVTNPGGGTCTDPGASGHPTFAGNADHSALTWTIPDIAPRASHDLTYEVTMPSYLGVSERLTNTAHVRSYEAATNLGGTVTHYPGENIDTSVDQLDQDPDPVRDDALVQVPSAAVAKGVTSAVGEAGNTGSEPVPGSSTQATIGEKVTYTVTARIPAGTTVYNGALKDTMPPGLAVLQDNGQPKIGATVPAGYTGSITPAVGTDGTVTLNIGTYQNNTPQEQVFTLLIEAVVTDLQANAAGAIRTNTATLSSDAGTYPGATDPSDRTATAQTGIVEPAPGVTKTNDRPASSQTVKGGDVITYTVTGRNASGSVLHNAVLTDCLPEGLRLTSTGLDNRVLTAAEAGCAAGSTLISWNLGDLAPGASEVRTYTAEVENATAGSLTYTNTVRLAGSSLSAPQADGDVRTYTTQASSAVKVAGATVTKTANPASARKGETVTYTVTTTIPANINFYNLTVLDTLPAGIDLNSITPVGANTTYLGADGQKAGFLLGDFTASPQERIIAVQYSAKLATTAAPAAGTILTNTAFPVWDTVSQPAPATPAYPFDEEGPKASATVKVLEPKVSITKVVSNTTPEPGENFTYTVRATNWSGANASTAHNVVVTDVVPSNVLVDAASLGNGGALQGADPQTGGGTITWTISQIAPGATIQLTYNATLAASGKLTAAGLKNTAKVSSYTSLPGTDPADTGRTYTGPEATATVTPDFPKLAAAKTTPDGGIAYRGQPFTWQVTVTNSGRGTAFAAGATDTLPENWTYVADSARVSVNTGAAAAVEPNISGVRNLTWARLGDLPSGRSLTITYQAVPATEAAVGMATAHRNTATPTGADRTGAPGNQTGSYSGPSTSAEAKIASADLSIEKTVGTAPVAGLNGSWVLTVTNNGPDTAAGPFTVKDTFDLQNAATVTGISGAGWTCQIGTMECTRAGTLAPGASFQPITVTYSVIGGGEGAVLTNTARVTGQTHDPVPGNNTDTATATVSAYADLALAKDLVGSMTAGENVAYTLNVSNRGPSDSSKGFTVTDTIPAGTSFVSASGTDWTCGAPAGDKVTCSYGADLAPGASASQLDLVLAVDSSTTAAVTNTATVTPVTPEAPDGEPQPTGNNTDTATATPQQVTDLGITKILSSQDLVAGQQATYTVAVTNYGPSAARDVVVTDQLDSRLAFVSASGSDWTCSAMDQDVSCAYTANGGVLTAASPAVPTSFDLTVLVSASSGGASIANTASVSTSTPETGPAPNSSTSTGSTTARADLAIAKSHTDAAVAGQNLAYTLVVSNNGPSNSSLAAGGGSLAVTDTLPSGMSFVSASAGWGCAAAGQMVACNYPGSLAPGGSVSLVLTVAIAADVQGQVYNTAYVTGDGTVPDPDPANNHSTDPTIVLRDSALSLVKTLDTPAPVVAGTTAQFTLQAANAGPGNAESVTVRDTLPQYLSFVSASGAGWTCEAYGQDVVCDRPTAAIGTQPPITVLAAVDPSVPVSPANGVLTVQNVAELASGTPSTVTNPGPVDVPIIASADLELTKAPSAAAVEAGTAMDWVLTVTNNGPSTATGPLSVTDTLPAGQSFVSAAGTGWICTPGTMPTGPAPQQPVTCIHAASLAAGESAEPLVLTVMVAADAAEADMVNTAVVSSPTPDPVAANNTGSATVSVDRVLSLDITKSHVGNGTVGEVKDFRLTVTNTGTSNVQDLQVTDVLPAGLKFESATGNGWTCTEAGGTISCDHPGTLAPGESAEDILVTVMVEPAAYPSAVNTAAASSTDPDLPGTSTADDRLDVDPSAALALSKVHNGGFAVGSQGTYTLTVTNTGPTATPGPVVLSDDLPDSLRFVSAAGDGWSCTAADQMVDCARAGELAVGAAAELVLTVDVLAGAYPEVENTATAGAPGSPPVSSTDTAPVLPLVVWSITKELAGYSNHQAEYVITVTNTGQNTSVSPVTVTDNLPSGLEFVSAEGTGWTCPPAGALVECVHDAGIAPGESRELTVAAKVTAAPGTVIENVASVSGGGGSSAGFPVPPVEPEPEPPVDGGEKPPVDGGEEPVPPVDDEDPAPSPGAGQTPAADSGPALVEATTNGKLADTGSSGTLLLWAGLLILLAGAGVLWLERRRRGTPA</sequence>
<feature type="signal peptide" evidence="7">
    <location>
        <begin position="1"/>
        <end position="27"/>
    </location>
</feature>
<keyword evidence="6" id="KW-0472">Membrane</keyword>
<feature type="region of interest" description="Disordered" evidence="5">
    <location>
        <begin position="1964"/>
        <end position="1988"/>
    </location>
</feature>
<dbReference type="PROSITE" id="PS50847">
    <property type="entry name" value="GRAM_POS_ANCHORING"/>
    <property type="match status" value="1"/>
</dbReference>
<feature type="compositionally biased region" description="Polar residues" evidence="5">
    <location>
        <begin position="524"/>
        <end position="542"/>
    </location>
</feature>
<evidence type="ECO:0000256" key="6">
    <source>
        <dbReference type="SAM" id="Phobius"/>
    </source>
</evidence>
<dbReference type="Gene3D" id="2.60.40.740">
    <property type="match status" value="4"/>
</dbReference>
<feature type="region of interest" description="Disordered" evidence="5">
    <location>
        <begin position="2734"/>
        <end position="2797"/>
    </location>
</feature>
<feature type="region of interest" description="Disordered" evidence="5">
    <location>
        <begin position="1566"/>
        <end position="1592"/>
    </location>
</feature>
<feature type="region of interest" description="Disordered" evidence="5">
    <location>
        <begin position="1024"/>
        <end position="1044"/>
    </location>
</feature>